<sequence length="214" mass="23126">MAALLDTLSLPRDHQHRFSSTATATTFTSEEYAPLFDSWKKGKRSKRPRSEEEYLALCLVMLANSGHTAATATTTPLQAAATNPAYRCTVCDKSFLSYQALGGHKASHKKVVCSADSGYSHPERAKVAKIHQCSVCSKLFPTGQALGGHKRCHWDGGSAASATNVSGNSDGSHDFLMHSKQPSLDLNLPANPDFWAFSSNDEVTSPSTLKPHLF</sequence>
<keyword evidence="1" id="KW-0863">Zinc-finger</keyword>
<evidence type="ECO:0000256" key="1">
    <source>
        <dbReference type="PROSITE-ProRule" id="PRU00042"/>
    </source>
</evidence>
<dbReference type="Gramene" id="NC4G0052140.1">
    <property type="protein sequence ID" value="NC4G0052140.1:cds"/>
    <property type="gene ID" value="NC4G0052140"/>
</dbReference>
<dbReference type="PANTHER" id="PTHR47068:SF1">
    <property type="entry name" value="OS02G0659100 PROTEIN"/>
    <property type="match status" value="1"/>
</dbReference>
<dbReference type="SMART" id="SM00355">
    <property type="entry name" value="ZnF_C2H2"/>
    <property type="match status" value="2"/>
</dbReference>
<feature type="domain" description="C2H2-type" evidence="2">
    <location>
        <begin position="131"/>
        <end position="153"/>
    </location>
</feature>
<dbReference type="OrthoDB" id="40579at2759"/>
<dbReference type="Pfam" id="PF13912">
    <property type="entry name" value="zf-C2H2_6"/>
    <property type="match status" value="2"/>
</dbReference>
<dbReference type="Gene3D" id="3.30.160.60">
    <property type="entry name" value="Classic Zinc Finger"/>
    <property type="match status" value="1"/>
</dbReference>
<dbReference type="PANTHER" id="PTHR47068">
    <property type="entry name" value="OS02G0659100 PROTEIN"/>
    <property type="match status" value="1"/>
</dbReference>
<dbReference type="SUPFAM" id="SSF57667">
    <property type="entry name" value="beta-beta-alpha zinc fingers"/>
    <property type="match status" value="1"/>
</dbReference>
<dbReference type="AlphaFoldDB" id="A0A5K1C4R8"/>
<evidence type="ECO:0000313" key="3">
    <source>
        <dbReference type="EMBL" id="VVW22138.1"/>
    </source>
</evidence>
<dbReference type="OMA" id="FREPWSK"/>
<dbReference type="InterPro" id="IPR036236">
    <property type="entry name" value="Znf_C2H2_sf"/>
</dbReference>
<name>A0A5K1C4R8_9MAGN</name>
<accession>A0A5K1C4R8</accession>
<reference evidence="3" key="1">
    <citation type="submission" date="2019-09" db="EMBL/GenBank/DDBJ databases">
        <authorList>
            <person name="Zhang L."/>
        </authorList>
    </citation>
    <scope>NUCLEOTIDE SEQUENCE</scope>
</reference>
<gene>
    <name evidence="3" type="ORF">NYM_LOCUS17488</name>
</gene>
<dbReference type="InterPro" id="IPR013087">
    <property type="entry name" value="Znf_C2H2_type"/>
</dbReference>
<dbReference type="PROSITE" id="PS00028">
    <property type="entry name" value="ZINC_FINGER_C2H2_1"/>
    <property type="match status" value="2"/>
</dbReference>
<dbReference type="EMBL" id="LR721782">
    <property type="protein sequence ID" value="VVW22138.1"/>
    <property type="molecule type" value="Genomic_DNA"/>
</dbReference>
<protein>
    <recommendedName>
        <fullName evidence="2">C2H2-type domain-containing protein</fullName>
    </recommendedName>
</protein>
<proteinExistence type="predicted"/>
<keyword evidence="1" id="KW-0479">Metal-binding</keyword>
<dbReference type="GO" id="GO:0008270">
    <property type="term" value="F:zinc ion binding"/>
    <property type="evidence" value="ECO:0007669"/>
    <property type="project" value="UniProtKB-KW"/>
</dbReference>
<feature type="domain" description="C2H2-type" evidence="2">
    <location>
        <begin position="86"/>
        <end position="108"/>
    </location>
</feature>
<keyword evidence="1" id="KW-0862">Zinc</keyword>
<evidence type="ECO:0000259" key="2">
    <source>
        <dbReference type="PROSITE" id="PS50157"/>
    </source>
</evidence>
<organism evidence="3">
    <name type="scientific">Nymphaea colorata</name>
    <name type="common">pocket water lily</name>
    <dbReference type="NCBI Taxonomy" id="210225"/>
    <lineage>
        <taxon>Eukaryota</taxon>
        <taxon>Viridiplantae</taxon>
        <taxon>Streptophyta</taxon>
        <taxon>Embryophyta</taxon>
        <taxon>Tracheophyta</taxon>
        <taxon>Spermatophyta</taxon>
        <taxon>Magnoliopsida</taxon>
        <taxon>Nymphaeales</taxon>
        <taxon>Nymphaeaceae</taxon>
        <taxon>Nymphaea</taxon>
    </lineage>
</organism>
<dbReference type="PROSITE" id="PS50157">
    <property type="entry name" value="ZINC_FINGER_C2H2_2"/>
    <property type="match status" value="2"/>
</dbReference>